<evidence type="ECO:0000256" key="4">
    <source>
        <dbReference type="PROSITE-ProRule" id="PRU10141"/>
    </source>
</evidence>
<organism evidence="6 7">
    <name type="scientific">Tritrichomonas musculus</name>
    <dbReference type="NCBI Taxonomy" id="1915356"/>
    <lineage>
        <taxon>Eukaryota</taxon>
        <taxon>Metamonada</taxon>
        <taxon>Parabasalia</taxon>
        <taxon>Tritrichomonadida</taxon>
        <taxon>Tritrichomonadidae</taxon>
        <taxon>Tritrichomonas</taxon>
    </lineage>
</organism>
<evidence type="ECO:0000259" key="5">
    <source>
        <dbReference type="PROSITE" id="PS50011"/>
    </source>
</evidence>
<dbReference type="Gene3D" id="1.25.40.10">
    <property type="entry name" value="Tetratricopeptide repeat domain"/>
    <property type="match status" value="1"/>
</dbReference>
<protein>
    <recommendedName>
        <fullName evidence="5">Protein kinase domain-containing protein</fullName>
    </recommendedName>
</protein>
<dbReference type="SUPFAM" id="SSF52058">
    <property type="entry name" value="L domain-like"/>
    <property type="match status" value="1"/>
</dbReference>
<dbReference type="InterPro" id="IPR011009">
    <property type="entry name" value="Kinase-like_dom_sf"/>
</dbReference>
<evidence type="ECO:0000256" key="3">
    <source>
        <dbReference type="ARBA" id="ARBA00022840"/>
    </source>
</evidence>
<dbReference type="PROSITE" id="PS00108">
    <property type="entry name" value="PROTEIN_KINASE_ST"/>
    <property type="match status" value="1"/>
</dbReference>
<reference evidence="6 7" key="1">
    <citation type="submission" date="2024-04" db="EMBL/GenBank/DDBJ databases">
        <title>Tritrichomonas musculus Genome.</title>
        <authorList>
            <person name="Alves-Ferreira E."/>
            <person name="Grigg M."/>
            <person name="Lorenzi H."/>
            <person name="Galac M."/>
        </authorList>
    </citation>
    <scope>NUCLEOTIDE SEQUENCE [LARGE SCALE GENOMIC DNA]</scope>
    <source>
        <strain evidence="6 7">EAF2021</strain>
    </source>
</reference>
<keyword evidence="2 4" id="KW-0547">Nucleotide-binding</keyword>
<proteinExistence type="predicted"/>
<keyword evidence="1" id="KW-0418">Kinase</keyword>
<dbReference type="Pfam" id="PF13306">
    <property type="entry name" value="LRR_5"/>
    <property type="match status" value="2"/>
</dbReference>
<gene>
    <name evidence="6" type="ORF">M9Y10_019888</name>
</gene>
<dbReference type="CDD" id="cd13999">
    <property type="entry name" value="STKc_MAP3K-like"/>
    <property type="match status" value="1"/>
</dbReference>
<dbReference type="InterPro" id="IPR032675">
    <property type="entry name" value="LRR_dom_sf"/>
</dbReference>
<dbReference type="InterPro" id="IPR008271">
    <property type="entry name" value="Ser/Thr_kinase_AS"/>
</dbReference>
<evidence type="ECO:0000256" key="2">
    <source>
        <dbReference type="ARBA" id="ARBA00022741"/>
    </source>
</evidence>
<dbReference type="SMART" id="SM00671">
    <property type="entry name" value="SEL1"/>
    <property type="match status" value="4"/>
</dbReference>
<dbReference type="SUPFAM" id="SSF56112">
    <property type="entry name" value="Protein kinase-like (PK-like)"/>
    <property type="match status" value="1"/>
</dbReference>
<dbReference type="PANTHER" id="PTHR44329:SF214">
    <property type="entry name" value="PROTEIN KINASE DOMAIN-CONTAINING PROTEIN"/>
    <property type="match status" value="1"/>
</dbReference>
<feature type="binding site" evidence="4">
    <location>
        <position position="44"/>
    </location>
    <ligand>
        <name>ATP</name>
        <dbReference type="ChEBI" id="CHEBI:30616"/>
    </ligand>
</feature>
<dbReference type="Pfam" id="PF00069">
    <property type="entry name" value="Pkinase"/>
    <property type="match status" value="1"/>
</dbReference>
<dbReference type="InterPro" id="IPR001245">
    <property type="entry name" value="Ser-Thr/Tyr_kinase_cat_dom"/>
</dbReference>
<dbReference type="InterPro" id="IPR026906">
    <property type="entry name" value="LRR_5"/>
</dbReference>
<keyword evidence="3 4" id="KW-0067">ATP-binding</keyword>
<dbReference type="SMART" id="SM00220">
    <property type="entry name" value="S_TKc"/>
    <property type="match status" value="1"/>
</dbReference>
<dbReference type="Gene3D" id="1.10.510.10">
    <property type="entry name" value="Transferase(Phosphotransferase) domain 1"/>
    <property type="match status" value="1"/>
</dbReference>
<evidence type="ECO:0000313" key="7">
    <source>
        <dbReference type="Proteomes" id="UP001470230"/>
    </source>
</evidence>
<dbReference type="PRINTS" id="PR00109">
    <property type="entry name" value="TYRKINASE"/>
</dbReference>
<dbReference type="PROSITE" id="PS00107">
    <property type="entry name" value="PROTEIN_KINASE_ATP"/>
    <property type="match status" value="1"/>
</dbReference>
<dbReference type="Gene3D" id="3.80.10.10">
    <property type="entry name" value="Ribonuclease Inhibitor"/>
    <property type="match status" value="3"/>
</dbReference>
<dbReference type="InterPro" id="IPR006597">
    <property type="entry name" value="Sel1-like"/>
</dbReference>
<dbReference type="PROSITE" id="PS50011">
    <property type="entry name" value="PROTEIN_KINASE_DOM"/>
    <property type="match status" value="1"/>
</dbReference>
<dbReference type="InterPro" id="IPR000719">
    <property type="entry name" value="Prot_kinase_dom"/>
</dbReference>
<dbReference type="PANTHER" id="PTHR44329">
    <property type="entry name" value="SERINE/THREONINE-PROTEIN KINASE TNNI3K-RELATED"/>
    <property type="match status" value="1"/>
</dbReference>
<dbReference type="Proteomes" id="UP001470230">
    <property type="component" value="Unassembled WGS sequence"/>
</dbReference>
<comment type="caution">
    <text evidence="6">The sequence shown here is derived from an EMBL/GenBank/DDBJ whole genome shotgun (WGS) entry which is preliminary data.</text>
</comment>
<keyword evidence="1" id="KW-0723">Serine/threonine-protein kinase</keyword>
<evidence type="ECO:0000256" key="1">
    <source>
        <dbReference type="ARBA" id="ARBA00022527"/>
    </source>
</evidence>
<dbReference type="InterPro" id="IPR017441">
    <property type="entry name" value="Protein_kinase_ATP_BS"/>
</dbReference>
<sequence length="1030" mass="115694">MEMLNQDDYVDLERFYLKEKLGSGAFSDVYLIEDKATSEIFAAKILKDEITTDSREELIRFSREVNYNAGMNHPSVLKFIGYSPFNFNNEPFPVIIMEYCRNGSLESLIKDRDKYAEIWDDTKKLIMIFGIASGMKYLHSNGIIHRDIKSANILLDDRIFPKIADFGFSKKIQNERNSIYESQFGFKGTMLYASPELMMTEISTKESDVYAFSIVFYEIVTGKLPFRNLDPLTFFKNVVMGGLRPTFEDPINDAYRDLIERCWDKDPKLRPTFDQIVEELKTNKEFITEKVNEDDYRSYIKYIENFHSSFKNQKIIDISDYVYSSSKAFMEIDIKNYTEQPKISILKSIFKLNKEKLFPTDDFNKLDKKCQKSVVEAEDDADKQFYIGSYLIEGKNNFPLNVNLGIKYFERSIQGGNIESLLYLSKMLIEGKYIPKDYARAKKLLYAYLKKDKRALNLYGQVLLRERNYKEAKKYFKEGAEKDEPACMFEYAKILFKEDIKEEIENAKNYISKSSNLGFYKSTLYMKAIEIMSKNQSFLRIQTEIQHFFIMQIVNYNSKRKIDSNKLITNKEIFMIYKDTEKLFSFNSFDSPHFINVLFPFESIIIEVLYPSNLFDSISNKIVDIKKLLKKVNICAVISSMKDFESISISYFMKSTDIIRIKSSVKKIDPYAFSECTSLKQILISSSIELFAENTFYGCSLLTHISIPSSVTSIGACAFRECSSLTQVSIPSSVTSIGDGAFYKCSSLTQIIIPSSVTAIGNAVFSGCSSLTRISIPSSITSIGDGTFCKCSSLAQISIPSSATSIGNSAFSECSSLTQISIPSSVTSIGDDTFGRCSLLTQISIPSSVTSIGAGAFRECLSLTRISIPSLVTSISDSTFYRCSSLTQVSIPSSVTSIGNEAFYGCSLLIQVSIPSSVTSIGSCAFKVCSSLTQISIPPSLTSIEDGTFSGCSSLTQMTIPSSVTSIGNEAFYGCSSLTQMSIPSSVTSIEDGAFNECSALKQILIPSSTKINSNNTFIGCSSLKKIPNI</sequence>
<keyword evidence="1" id="KW-0808">Transferase</keyword>
<dbReference type="InterPro" id="IPR051681">
    <property type="entry name" value="Ser/Thr_Kinases-Pseudokinases"/>
</dbReference>
<keyword evidence="7" id="KW-1185">Reference proteome</keyword>
<dbReference type="InterPro" id="IPR011990">
    <property type="entry name" value="TPR-like_helical_dom_sf"/>
</dbReference>
<evidence type="ECO:0000313" key="6">
    <source>
        <dbReference type="EMBL" id="KAK8847301.1"/>
    </source>
</evidence>
<dbReference type="SUPFAM" id="SSF81901">
    <property type="entry name" value="HCP-like"/>
    <property type="match status" value="1"/>
</dbReference>
<accession>A0ABR2HHR1</accession>
<feature type="domain" description="Protein kinase" evidence="5">
    <location>
        <begin position="15"/>
        <end position="287"/>
    </location>
</feature>
<name>A0ABR2HHR1_9EUKA</name>
<dbReference type="EMBL" id="JAPFFF010000028">
    <property type="protein sequence ID" value="KAK8847301.1"/>
    <property type="molecule type" value="Genomic_DNA"/>
</dbReference>